<keyword evidence="2" id="KW-1185">Reference proteome</keyword>
<accession>A0A4D6M5T1</accession>
<organism evidence="1 2">
    <name type="scientific">Vigna unguiculata</name>
    <name type="common">Cowpea</name>
    <dbReference type="NCBI Taxonomy" id="3917"/>
    <lineage>
        <taxon>Eukaryota</taxon>
        <taxon>Viridiplantae</taxon>
        <taxon>Streptophyta</taxon>
        <taxon>Embryophyta</taxon>
        <taxon>Tracheophyta</taxon>
        <taxon>Spermatophyta</taxon>
        <taxon>Magnoliopsida</taxon>
        <taxon>eudicotyledons</taxon>
        <taxon>Gunneridae</taxon>
        <taxon>Pentapetalae</taxon>
        <taxon>rosids</taxon>
        <taxon>fabids</taxon>
        <taxon>Fabales</taxon>
        <taxon>Fabaceae</taxon>
        <taxon>Papilionoideae</taxon>
        <taxon>50 kb inversion clade</taxon>
        <taxon>NPAAA clade</taxon>
        <taxon>indigoferoid/millettioid clade</taxon>
        <taxon>Phaseoleae</taxon>
        <taxon>Vigna</taxon>
    </lineage>
</organism>
<protein>
    <submittedName>
        <fullName evidence="1">Uncharacterized protein</fullName>
    </submittedName>
</protein>
<sequence length="106" mass="11934">MELSLTSHGVNEYQKCGVEEKDGSQGTNGFNNDLASSITQCPPLCGAGNEYVQKSTHHHLEEAKFNFKANEFTNLMQGNEMEDWCEIGVYRERPCKLPMPRSHAKL</sequence>
<proteinExistence type="predicted"/>
<name>A0A4D6M5T1_VIGUN</name>
<gene>
    <name evidence="1" type="ORF">DEO72_LG6g899</name>
</gene>
<evidence type="ECO:0000313" key="2">
    <source>
        <dbReference type="Proteomes" id="UP000501690"/>
    </source>
</evidence>
<dbReference type="AlphaFoldDB" id="A0A4D6M5T1"/>
<dbReference type="EMBL" id="CP039350">
    <property type="protein sequence ID" value="QCD96197.1"/>
    <property type="molecule type" value="Genomic_DNA"/>
</dbReference>
<reference evidence="1 2" key="1">
    <citation type="submission" date="2019-04" db="EMBL/GenBank/DDBJ databases">
        <title>An improved genome assembly and genetic linkage map for asparagus bean, Vigna unguiculata ssp. sesquipedialis.</title>
        <authorList>
            <person name="Xia Q."/>
            <person name="Zhang R."/>
            <person name="Dong Y."/>
        </authorList>
    </citation>
    <scope>NUCLEOTIDE SEQUENCE [LARGE SCALE GENOMIC DNA]</scope>
    <source>
        <tissue evidence="1">Leaf</tissue>
    </source>
</reference>
<evidence type="ECO:0000313" key="1">
    <source>
        <dbReference type="EMBL" id="QCD96197.1"/>
    </source>
</evidence>
<dbReference type="Proteomes" id="UP000501690">
    <property type="component" value="Linkage Group LG6"/>
</dbReference>